<gene>
    <name evidence="2" type="ORF">RNB18_20740</name>
</gene>
<evidence type="ECO:0000313" key="3">
    <source>
        <dbReference type="Proteomes" id="UP001183824"/>
    </source>
</evidence>
<dbReference type="Proteomes" id="UP001183824">
    <property type="component" value="Unassembled WGS sequence"/>
</dbReference>
<proteinExistence type="predicted"/>
<dbReference type="Pfam" id="PF19953">
    <property type="entry name" value="EACC1"/>
    <property type="match status" value="1"/>
</dbReference>
<feature type="compositionally biased region" description="Low complexity" evidence="1">
    <location>
        <begin position="111"/>
        <end position="127"/>
    </location>
</feature>
<evidence type="ECO:0000313" key="2">
    <source>
        <dbReference type="EMBL" id="MDT0482602.1"/>
    </source>
</evidence>
<dbReference type="InterPro" id="IPR045428">
    <property type="entry name" value="EACC1"/>
</dbReference>
<protein>
    <submittedName>
        <fullName evidence="2">Uncharacterized protein</fullName>
    </submittedName>
</protein>
<organism evidence="2 3">
    <name type="scientific">Streptomyces doebereineriae</name>
    <dbReference type="NCBI Taxonomy" id="3075528"/>
    <lineage>
        <taxon>Bacteria</taxon>
        <taxon>Bacillati</taxon>
        <taxon>Actinomycetota</taxon>
        <taxon>Actinomycetes</taxon>
        <taxon>Kitasatosporales</taxon>
        <taxon>Streptomycetaceae</taxon>
        <taxon>Streptomyces</taxon>
    </lineage>
</organism>
<keyword evidence="3" id="KW-1185">Reference proteome</keyword>
<name>A0ABU2VAK8_9ACTN</name>
<evidence type="ECO:0000256" key="1">
    <source>
        <dbReference type="SAM" id="MobiDB-lite"/>
    </source>
</evidence>
<sequence length="140" mass="15041">MEVEVRVPADDGGVTLTDLYRWFRQDAELRRYAEVRLRPPRQTGGAMGAAEVIEVIGQGIALASFAVSYATWRQGRANARQVQVVIIVDGESVTLTDGSEESVRRIVELRSSSSGSDLGPDGDNAGSDGDDARNDDSGND</sequence>
<comment type="caution">
    <text evidence="2">The sequence shown here is derived from an EMBL/GenBank/DDBJ whole genome shotgun (WGS) entry which is preliminary data.</text>
</comment>
<dbReference type="RefSeq" id="WP_311715571.1">
    <property type="nucleotide sequence ID" value="NZ_JAVREZ010000006.1"/>
</dbReference>
<feature type="region of interest" description="Disordered" evidence="1">
    <location>
        <begin position="108"/>
        <end position="140"/>
    </location>
</feature>
<feature type="compositionally biased region" description="Basic and acidic residues" evidence="1">
    <location>
        <begin position="130"/>
        <end position="140"/>
    </location>
</feature>
<reference evidence="3" key="1">
    <citation type="submission" date="2023-07" db="EMBL/GenBank/DDBJ databases">
        <title>30 novel species of actinomycetes from the DSMZ collection.</title>
        <authorList>
            <person name="Nouioui I."/>
        </authorList>
    </citation>
    <scope>NUCLEOTIDE SEQUENCE [LARGE SCALE GENOMIC DNA]</scope>
    <source>
        <strain evidence="3">DSM 41640</strain>
    </source>
</reference>
<dbReference type="EMBL" id="JAVREZ010000006">
    <property type="protein sequence ID" value="MDT0482602.1"/>
    <property type="molecule type" value="Genomic_DNA"/>
</dbReference>
<accession>A0ABU2VAK8</accession>